<evidence type="ECO:0000256" key="4">
    <source>
        <dbReference type="ARBA" id="ARBA00006444"/>
    </source>
</evidence>
<evidence type="ECO:0000256" key="2">
    <source>
        <dbReference type="ARBA" id="ARBA00004328"/>
    </source>
</evidence>
<dbReference type="GO" id="GO:0046718">
    <property type="term" value="P:symbiont entry into host cell"/>
    <property type="evidence" value="ECO:0007669"/>
    <property type="project" value="UniProtKB-KW"/>
</dbReference>
<keyword evidence="11" id="KW-1043">Host membrane</keyword>
<evidence type="ECO:0000256" key="7">
    <source>
        <dbReference type="ARBA" id="ARBA00022561"/>
    </source>
</evidence>
<reference evidence="20" key="2">
    <citation type="submission" date="2024-02" db="EMBL/GenBank/DDBJ databases">
        <authorList>
            <person name="Hu B."/>
        </authorList>
    </citation>
    <scope>NUCLEOTIDE SEQUENCE</scope>
    <source>
        <strain evidence="20">6A/Kenya/19BR112/2019</strain>
    </source>
</reference>
<evidence type="ECO:0000256" key="10">
    <source>
        <dbReference type="ARBA" id="ARBA00022844"/>
    </source>
</evidence>
<evidence type="ECO:0000256" key="17">
    <source>
        <dbReference type="ARBA" id="ARBA00023296"/>
    </source>
</evidence>
<organism evidence="20">
    <name type="scientific">Lemniscomys rat polyomavirus</name>
    <dbReference type="NCBI Taxonomy" id="3141921"/>
    <lineage>
        <taxon>Viruses</taxon>
        <taxon>Monodnaviria</taxon>
        <taxon>Shotokuvirae</taxon>
        <taxon>Cossaviricota</taxon>
        <taxon>Papovaviricetes</taxon>
        <taxon>Sepolyvirales</taxon>
        <taxon>Polyomaviridae</taxon>
    </lineage>
</organism>
<evidence type="ECO:0000256" key="19">
    <source>
        <dbReference type="SAM" id="MobiDB-lite"/>
    </source>
</evidence>
<dbReference type="Pfam" id="PF00761">
    <property type="entry name" value="Polyoma_coat2"/>
    <property type="match status" value="1"/>
</dbReference>
<evidence type="ECO:0000256" key="16">
    <source>
        <dbReference type="ARBA" id="ARBA00023288"/>
    </source>
</evidence>
<dbReference type="GO" id="GO:0043657">
    <property type="term" value="C:host cell"/>
    <property type="evidence" value="ECO:0007669"/>
    <property type="project" value="GOC"/>
</dbReference>
<dbReference type="GO" id="GO:0003677">
    <property type="term" value="F:DNA binding"/>
    <property type="evidence" value="ECO:0007669"/>
    <property type="project" value="UniProtKB-KW"/>
</dbReference>
<comment type="subcellular location">
    <subcellularLocation>
        <location evidence="3">Host endoplasmic reticulum membrane</location>
    </subcellularLocation>
    <subcellularLocation>
        <location evidence="1">Host nucleus</location>
    </subcellularLocation>
    <subcellularLocation>
        <location evidence="2">Virion</location>
    </subcellularLocation>
</comment>
<evidence type="ECO:0000256" key="18">
    <source>
        <dbReference type="ARBA" id="ARBA00031865"/>
    </source>
</evidence>
<evidence type="ECO:0000256" key="1">
    <source>
        <dbReference type="ARBA" id="ARBA00004147"/>
    </source>
</evidence>
<keyword evidence="10" id="KW-0946">Virion</keyword>
<evidence type="ECO:0000256" key="14">
    <source>
        <dbReference type="ARBA" id="ARBA00023136"/>
    </source>
</evidence>
<evidence type="ECO:0000313" key="20">
    <source>
        <dbReference type="EMBL" id="XBH24080.1"/>
    </source>
</evidence>
<keyword evidence="7" id="KW-0167">Capsid protein</keyword>
<dbReference type="InterPro" id="IPR001070">
    <property type="entry name" value="Polyoma_coat_VP2"/>
</dbReference>
<comment type="similarity">
    <text evidence="4">Belongs to the polyomaviruses capsid protein VP2 family.</text>
</comment>
<protein>
    <recommendedName>
        <fullName evidence="5">Minor capsid protein VP2</fullName>
    </recommendedName>
    <alternativeName>
        <fullName evidence="18">Minor structural protein VP2</fullName>
    </alternativeName>
</protein>
<evidence type="ECO:0000256" key="13">
    <source>
        <dbReference type="ARBA" id="ARBA00023125"/>
    </source>
</evidence>
<evidence type="ECO:0000256" key="15">
    <source>
        <dbReference type="ARBA" id="ARBA00023184"/>
    </source>
</evidence>
<feature type="compositionally biased region" description="Basic residues" evidence="19">
    <location>
        <begin position="209"/>
        <end position="223"/>
    </location>
</feature>
<keyword evidence="9" id="KW-0519">Myristate</keyword>
<dbReference type="EMBL" id="PP711982">
    <property type="protein sequence ID" value="XBH24080.1"/>
    <property type="molecule type" value="Genomic_DNA"/>
</dbReference>
<keyword evidence="13" id="KW-0238">DNA-binding</keyword>
<dbReference type="GO" id="GO:0042025">
    <property type="term" value="C:host cell nucleus"/>
    <property type="evidence" value="ECO:0007669"/>
    <property type="project" value="UniProtKB-SubCell"/>
</dbReference>
<evidence type="ECO:0000256" key="3">
    <source>
        <dbReference type="ARBA" id="ARBA00004625"/>
    </source>
</evidence>
<evidence type="ECO:0000256" key="6">
    <source>
        <dbReference type="ARBA" id="ARBA00022524"/>
    </source>
</evidence>
<name>A0AAU7E2Y7_9POLY</name>
<dbReference type="GO" id="GO:0019028">
    <property type="term" value="C:viral capsid"/>
    <property type="evidence" value="ECO:0007669"/>
    <property type="project" value="UniProtKB-KW"/>
</dbReference>
<sequence length="223" mass="24962">MALVPYQEEVDIFFPGVSWLARNIHYFDPTLWTSRLWQYFLQSVTRAATDRLAIESRELGRRVALSAADHLRDVIARGLEATRWAFVDGGRRLGETVAQGYSSLTSYYRDLGLNPPQRRQLYGRLGLEDASSIDSQRTGLHSGTFVSTVEPPGGAGQRHCYNWLLPLVLGVYDESWGGGQPEYTVNYAQGNKAKGSVKRKSSSASSKTPSKRRRRSTSSKNRS</sequence>
<keyword evidence="16" id="KW-0449">Lipoprotein</keyword>
<keyword evidence="6" id="KW-1163">Viral penetration into host nucleus</keyword>
<evidence type="ECO:0000256" key="11">
    <source>
        <dbReference type="ARBA" id="ARBA00022870"/>
    </source>
</evidence>
<accession>A0AAU7E2Y7</accession>
<dbReference type="GO" id="GO:0075732">
    <property type="term" value="P:viral penetration into host nucleus"/>
    <property type="evidence" value="ECO:0007669"/>
    <property type="project" value="UniProtKB-KW"/>
</dbReference>
<keyword evidence="12" id="KW-0426">Late protein</keyword>
<keyword evidence="17" id="KW-1160">Virus entry into host cell</keyword>
<evidence type="ECO:0000256" key="8">
    <source>
        <dbReference type="ARBA" id="ARBA00022562"/>
    </source>
</evidence>
<reference evidence="20" key="1">
    <citation type="journal article" date="2024" name="Microbiome">
        <title>Substantial viral diversity in bats and rodents from East Africa: insights into evolution, recombination, and cocirculation.</title>
        <authorList>
            <person name="Wang D."/>
            <person name="Yang X."/>
            <person name="Ren Z."/>
            <person name="Hu B."/>
            <person name="Zhao H."/>
            <person name="Yang K."/>
            <person name="Shi P."/>
            <person name="Zhang Z."/>
            <person name="Feng Q."/>
            <person name="Nawenja C.V."/>
            <person name="Obanda V."/>
            <person name="Robert K."/>
            <person name="Nalikka B."/>
            <person name="Waruhiu C.N."/>
            <person name="Ochola G.O."/>
            <person name="Onyuok S.O."/>
            <person name="Ochieng H."/>
            <person name="Li B."/>
            <person name="Zhu Y."/>
            <person name="Si H."/>
            <person name="Yin J."/>
            <person name="Kristiansen K."/>
            <person name="Jin X."/>
            <person name="Xu X."/>
            <person name="Xiao M."/>
            <person name="Agwanda B."/>
            <person name="Ommeh S."/>
            <person name="Li J."/>
            <person name="Shi Z.L."/>
        </authorList>
    </citation>
    <scope>NUCLEOTIDE SEQUENCE</scope>
    <source>
        <strain evidence="20">6A/Kenya/19BR112/2019</strain>
    </source>
</reference>
<keyword evidence="15" id="KW-1038">Host endoplasmic reticulum</keyword>
<feature type="region of interest" description="Disordered" evidence="19">
    <location>
        <begin position="184"/>
        <end position="223"/>
    </location>
</feature>
<dbReference type="GO" id="GO:0044167">
    <property type="term" value="C:host cell endoplasmic reticulum membrane"/>
    <property type="evidence" value="ECO:0007669"/>
    <property type="project" value="UniProtKB-SubCell"/>
</dbReference>
<keyword evidence="14" id="KW-0472">Membrane</keyword>
<dbReference type="GO" id="GO:0005198">
    <property type="term" value="F:structural molecule activity"/>
    <property type="evidence" value="ECO:0007669"/>
    <property type="project" value="InterPro"/>
</dbReference>
<evidence type="ECO:0000256" key="9">
    <source>
        <dbReference type="ARBA" id="ARBA00022707"/>
    </source>
</evidence>
<evidence type="ECO:0000256" key="12">
    <source>
        <dbReference type="ARBA" id="ARBA00022921"/>
    </source>
</evidence>
<keyword evidence="8" id="KW-1048">Host nucleus</keyword>
<evidence type="ECO:0000256" key="5">
    <source>
        <dbReference type="ARBA" id="ARBA00022269"/>
    </source>
</evidence>
<proteinExistence type="inferred from homology"/>